<reference evidence="2 4" key="2">
    <citation type="submission" date="2018-08" db="EMBL/GenBank/DDBJ databases">
        <title>Genomic Encyclopedia of Archaeal and Bacterial Type Strains, Phase II (KMG-II): from individual species to whole genera.</title>
        <authorList>
            <person name="Goeker M."/>
        </authorList>
    </citation>
    <scope>NUCLEOTIDE SEQUENCE [LARGE SCALE GENOMIC DNA]</scope>
    <source>
        <strain evidence="2 4">DSM 2261</strain>
    </source>
</reference>
<dbReference type="RefSeq" id="WP_156349864.1">
    <property type="nucleotide sequence ID" value="NZ_CP011509.1"/>
</dbReference>
<name>A0AAC8Q6B1_9BACT</name>
<evidence type="ECO:0000313" key="4">
    <source>
        <dbReference type="Proteomes" id="UP000256345"/>
    </source>
</evidence>
<sequence length="57" mass="6007">MGLFDDPLRLYGGTFYRQFSQAHGSPALEHSFGDESVAALGVCAGSCLEQTPCPASL</sequence>
<dbReference type="EMBL" id="QUMU01000003">
    <property type="protein sequence ID" value="REG34612.1"/>
    <property type="molecule type" value="Genomic_DNA"/>
</dbReference>
<dbReference type="Proteomes" id="UP000035579">
    <property type="component" value="Chromosome"/>
</dbReference>
<dbReference type="AlphaFoldDB" id="A0AAC8Q6B1"/>
<organism evidence="1 3">
    <name type="scientific">Archangium gephyra</name>
    <dbReference type="NCBI Taxonomy" id="48"/>
    <lineage>
        <taxon>Bacteria</taxon>
        <taxon>Pseudomonadati</taxon>
        <taxon>Myxococcota</taxon>
        <taxon>Myxococcia</taxon>
        <taxon>Myxococcales</taxon>
        <taxon>Cystobacterineae</taxon>
        <taxon>Archangiaceae</taxon>
        <taxon>Archangium</taxon>
    </lineage>
</organism>
<keyword evidence="4" id="KW-1185">Reference proteome</keyword>
<dbReference type="Proteomes" id="UP000256345">
    <property type="component" value="Unassembled WGS sequence"/>
</dbReference>
<proteinExistence type="predicted"/>
<gene>
    <name evidence="1" type="ORF">AA314_03430</name>
    <name evidence="2" type="ORF">ATI61_103518</name>
</gene>
<accession>A0AAC8Q6B1</accession>
<dbReference type="EMBL" id="CP011509">
    <property type="protein sequence ID" value="AKJ01804.1"/>
    <property type="molecule type" value="Genomic_DNA"/>
</dbReference>
<evidence type="ECO:0000313" key="1">
    <source>
        <dbReference type="EMBL" id="AKJ01804.1"/>
    </source>
</evidence>
<evidence type="ECO:0000313" key="2">
    <source>
        <dbReference type="EMBL" id="REG34612.1"/>
    </source>
</evidence>
<dbReference type="KEGG" id="age:AA314_03430"/>
<protein>
    <submittedName>
        <fullName evidence="1">Uncharacterized protein</fullName>
    </submittedName>
</protein>
<reference evidence="1 3" key="1">
    <citation type="submission" date="2015-05" db="EMBL/GenBank/DDBJ databases">
        <title>Genome assembly of Archangium gephyra DSM 2261.</title>
        <authorList>
            <person name="Sharma G."/>
            <person name="Subramanian S."/>
        </authorList>
    </citation>
    <scope>NUCLEOTIDE SEQUENCE [LARGE SCALE GENOMIC DNA]</scope>
    <source>
        <strain evidence="1 3">DSM 2261</strain>
    </source>
</reference>
<evidence type="ECO:0000313" key="3">
    <source>
        <dbReference type="Proteomes" id="UP000035579"/>
    </source>
</evidence>